<evidence type="ECO:0000313" key="8">
    <source>
        <dbReference type="EMBL" id="THG29393.1"/>
    </source>
</evidence>
<evidence type="ECO:0000256" key="4">
    <source>
        <dbReference type="PIRSR" id="PIRSR606710-1"/>
    </source>
</evidence>
<dbReference type="GO" id="GO:0004553">
    <property type="term" value="F:hydrolase activity, hydrolyzing O-glycosyl compounds"/>
    <property type="evidence" value="ECO:0007669"/>
    <property type="project" value="InterPro"/>
</dbReference>
<dbReference type="PANTHER" id="PTHR42812:SF12">
    <property type="entry name" value="BETA-XYLOSIDASE-RELATED"/>
    <property type="match status" value="1"/>
</dbReference>
<evidence type="ECO:0000256" key="6">
    <source>
        <dbReference type="RuleBase" id="RU361187"/>
    </source>
</evidence>
<keyword evidence="2 6" id="KW-0378">Hydrolase</keyword>
<dbReference type="InterPro" id="IPR006710">
    <property type="entry name" value="Glyco_hydro_43"/>
</dbReference>
<dbReference type="Gene3D" id="2.60.120.200">
    <property type="match status" value="1"/>
</dbReference>
<feature type="active site" description="Proton donor" evidence="4">
    <location>
        <position position="181"/>
    </location>
</feature>
<dbReference type="InterPro" id="IPR051795">
    <property type="entry name" value="Glycosyl_Hydrlase_43"/>
</dbReference>
<dbReference type="SUPFAM" id="SSF49899">
    <property type="entry name" value="Concanavalin A-like lectins/glucanases"/>
    <property type="match status" value="1"/>
</dbReference>
<dbReference type="InterPro" id="IPR023296">
    <property type="entry name" value="Glyco_hydro_beta-prop_sf"/>
</dbReference>
<dbReference type="SUPFAM" id="SSF75005">
    <property type="entry name" value="Arabinanase/levansucrase/invertase"/>
    <property type="match status" value="1"/>
</dbReference>
<accession>A0A4S4FGN7</accession>
<sequence>MKLVNPLVAGFNPDPSIVLVDGVYYLSTSTFEYVPGLPIYRSTDLESFELIGHVITRPEQGGLEDVPTGLGVWAPTIRHRDGVFYLIITIAATRGCVLFTATDPAGPWSDGIELAGIEGIDPDLAWDEEGVALVTYSGLITSGPDVGTHLGIRQVAVDLETGENLEEPRSIWSGVGGQFPEAPHLYHRGEWWYLMIAEGGTERGHGESMARSENARGPFVAGPANPFISARSTQRPIQNTGHGDLVETPDGGTAMVLLGVRPRGGTRAFSALGRETFITSVTWEDGWPVAEPVQLAPREAVSYEVDFAEPLDGGWIAVRRTPAAITDLESVPGSLTLAGEGRDLEDAHPTFLGRRQEHQTASFASTVTLAEGSSGGLAVRYDEQAVYSLLASRTDGRTTITARAWIPTLQQSWSIETASEAVELKIASVPGGAGFSADAMTSDFVELIAVLDGEERTLARVDGRSLSAETAASFTGRVIGLFAVTGSVSFDGFRYTASND</sequence>
<dbReference type="Proteomes" id="UP000309133">
    <property type="component" value="Unassembled WGS sequence"/>
</dbReference>
<dbReference type="PANTHER" id="PTHR42812">
    <property type="entry name" value="BETA-XYLOSIDASE"/>
    <property type="match status" value="1"/>
</dbReference>
<dbReference type="InterPro" id="IPR013320">
    <property type="entry name" value="ConA-like_dom_sf"/>
</dbReference>
<dbReference type="RefSeq" id="WP_136427723.1">
    <property type="nucleotide sequence ID" value="NZ_SSSM01000005.1"/>
</dbReference>
<dbReference type="OrthoDB" id="9801455at2"/>
<dbReference type="Gene3D" id="2.115.10.20">
    <property type="entry name" value="Glycosyl hydrolase domain, family 43"/>
    <property type="match status" value="1"/>
</dbReference>
<protein>
    <submittedName>
        <fullName evidence="8">Glycoside hydrolase family 43 protein</fullName>
    </submittedName>
</protein>
<dbReference type="InterPro" id="IPR041542">
    <property type="entry name" value="GH43_C2"/>
</dbReference>
<evidence type="ECO:0000259" key="7">
    <source>
        <dbReference type="Pfam" id="PF17851"/>
    </source>
</evidence>
<keyword evidence="9" id="KW-1185">Reference proteome</keyword>
<dbReference type="Pfam" id="PF17851">
    <property type="entry name" value="GH43_C2"/>
    <property type="match status" value="1"/>
</dbReference>
<reference evidence="8 9" key="1">
    <citation type="submission" date="2019-04" db="EMBL/GenBank/DDBJ databases">
        <authorList>
            <person name="Jiang L."/>
        </authorList>
    </citation>
    <scope>NUCLEOTIDE SEQUENCE [LARGE SCALE GENOMIC DNA]</scope>
    <source>
        <strain evidence="8 9">YIM 131853</strain>
    </source>
</reference>
<dbReference type="EMBL" id="SSSM01000005">
    <property type="protein sequence ID" value="THG29393.1"/>
    <property type="molecule type" value="Genomic_DNA"/>
</dbReference>
<organism evidence="8 9">
    <name type="scientific">Naasia lichenicola</name>
    <dbReference type="NCBI Taxonomy" id="2565933"/>
    <lineage>
        <taxon>Bacteria</taxon>
        <taxon>Bacillati</taxon>
        <taxon>Actinomycetota</taxon>
        <taxon>Actinomycetes</taxon>
        <taxon>Micrococcales</taxon>
        <taxon>Microbacteriaceae</taxon>
        <taxon>Naasia</taxon>
    </lineage>
</organism>
<feature type="domain" description="Beta-xylosidase C-terminal Concanavalin A-like" evidence="7">
    <location>
        <begin position="306"/>
        <end position="495"/>
    </location>
</feature>
<evidence type="ECO:0000313" key="9">
    <source>
        <dbReference type="Proteomes" id="UP000309133"/>
    </source>
</evidence>
<evidence type="ECO:0000256" key="3">
    <source>
        <dbReference type="ARBA" id="ARBA00023295"/>
    </source>
</evidence>
<dbReference type="AlphaFoldDB" id="A0A4S4FGN7"/>
<proteinExistence type="inferred from homology"/>
<dbReference type="Pfam" id="PF04616">
    <property type="entry name" value="Glyco_hydro_43"/>
    <property type="match status" value="1"/>
</dbReference>
<comment type="caution">
    <text evidence="8">The sequence shown here is derived from an EMBL/GenBank/DDBJ whole genome shotgun (WGS) entry which is preliminary data.</text>
</comment>
<evidence type="ECO:0000256" key="1">
    <source>
        <dbReference type="ARBA" id="ARBA00009865"/>
    </source>
</evidence>
<name>A0A4S4FGN7_9MICO</name>
<keyword evidence="3 6" id="KW-0326">Glycosidase</keyword>
<dbReference type="CDD" id="cd18617">
    <property type="entry name" value="GH43_XynB-like"/>
    <property type="match status" value="1"/>
</dbReference>
<gene>
    <name evidence="8" type="ORF">E6C64_11830</name>
</gene>
<evidence type="ECO:0000256" key="2">
    <source>
        <dbReference type="ARBA" id="ARBA00022801"/>
    </source>
</evidence>
<comment type="similarity">
    <text evidence="1 6">Belongs to the glycosyl hydrolase 43 family.</text>
</comment>
<feature type="site" description="Important for catalytic activity, responsible for pKa modulation of the active site Glu and correct orientation of both the proton donor and substrate" evidence="5">
    <location>
        <position position="121"/>
    </location>
</feature>
<dbReference type="GO" id="GO:0005975">
    <property type="term" value="P:carbohydrate metabolic process"/>
    <property type="evidence" value="ECO:0007669"/>
    <property type="project" value="InterPro"/>
</dbReference>
<feature type="active site" description="Proton acceptor" evidence="4">
    <location>
        <position position="14"/>
    </location>
</feature>
<evidence type="ECO:0000256" key="5">
    <source>
        <dbReference type="PIRSR" id="PIRSR606710-2"/>
    </source>
</evidence>